<dbReference type="Gene3D" id="1.20.120.530">
    <property type="entry name" value="GntR ligand-binding domain-like"/>
    <property type="match status" value="1"/>
</dbReference>
<dbReference type="SUPFAM" id="SSF48008">
    <property type="entry name" value="GntR ligand-binding domain-like"/>
    <property type="match status" value="1"/>
</dbReference>
<dbReference type="InterPro" id="IPR000524">
    <property type="entry name" value="Tscrpt_reg_HTH_GntR"/>
</dbReference>
<dbReference type="PANTHER" id="PTHR43537:SF49">
    <property type="entry name" value="TRANSCRIPTIONAL REGULATORY PROTEIN"/>
    <property type="match status" value="1"/>
</dbReference>
<keyword evidence="6" id="KW-1185">Reference proteome</keyword>
<sequence>MAKRQTDAVTQTILHRIENGSLMPGDLIEEKDLIETCNVSRTPVREAMIQLETDGLIVRHPRKGVTLFQPNTDQFLAILEVHATLEAQAAELAAERLSPDTEAVIESCTRACEAFAETADPDQHTTYYDLNRVYHAAIAEASCNPYLLEMIKLNARKLMAHYRLRYRTPGTIEQSAQEHRAITDSIRARDSAAARTQMLAHFNYERETVMHMIASVR</sequence>
<dbReference type="Proteomes" id="UP000195273">
    <property type="component" value="Chromosome"/>
</dbReference>
<name>A0A1Y0E815_9RHOB</name>
<dbReference type="SMART" id="SM00345">
    <property type="entry name" value="HTH_GNTR"/>
    <property type="match status" value="1"/>
</dbReference>
<evidence type="ECO:0000259" key="4">
    <source>
        <dbReference type="PROSITE" id="PS50949"/>
    </source>
</evidence>
<dbReference type="Pfam" id="PF00392">
    <property type="entry name" value="GntR"/>
    <property type="match status" value="1"/>
</dbReference>
<feature type="domain" description="HTH gntR-type" evidence="4">
    <location>
        <begin position="3"/>
        <end position="70"/>
    </location>
</feature>
<evidence type="ECO:0000256" key="2">
    <source>
        <dbReference type="ARBA" id="ARBA00023125"/>
    </source>
</evidence>
<keyword evidence="1" id="KW-0805">Transcription regulation</keyword>
<dbReference type="InterPro" id="IPR008920">
    <property type="entry name" value="TF_FadR/GntR_C"/>
</dbReference>
<evidence type="ECO:0000313" key="6">
    <source>
        <dbReference type="Proteomes" id="UP000195273"/>
    </source>
</evidence>
<dbReference type="EMBL" id="CP021431">
    <property type="protein sequence ID" value="ART99756.1"/>
    <property type="molecule type" value="Genomic_DNA"/>
</dbReference>
<dbReference type="SMART" id="SM00895">
    <property type="entry name" value="FCD"/>
    <property type="match status" value="1"/>
</dbReference>
<keyword evidence="3" id="KW-0804">Transcription</keyword>
<gene>
    <name evidence="5" type="primary">lldR</name>
    <name evidence="5" type="ORF">LOKVESSMR4R_00417</name>
</gene>
<accession>A0A1Y0E815</accession>
<dbReference type="PROSITE" id="PS50949">
    <property type="entry name" value="HTH_GNTR"/>
    <property type="match status" value="1"/>
</dbReference>
<dbReference type="InterPro" id="IPR036390">
    <property type="entry name" value="WH_DNA-bd_sf"/>
</dbReference>
<evidence type="ECO:0000313" key="5">
    <source>
        <dbReference type="EMBL" id="ART99756.1"/>
    </source>
</evidence>
<proteinExistence type="predicted"/>
<dbReference type="SUPFAM" id="SSF46785">
    <property type="entry name" value="Winged helix' DNA-binding domain"/>
    <property type="match status" value="1"/>
</dbReference>
<dbReference type="PANTHER" id="PTHR43537">
    <property type="entry name" value="TRANSCRIPTIONAL REGULATOR, GNTR FAMILY"/>
    <property type="match status" value="1"/>
</dbReference>
<dbReference type="GO" id="GO:0003700">
    <property type="term" value="F:DNA-binding transcription factor activity"/>
    <property type="evidence" value="ECO:0007669"/>
    <property type="project" value="InterPro"/>
</dbReference>
<dbReference type="Pfam" id="PF07729">
    <property type="entry name" value="FCD"/>
    <property type="match status" value="1"/>
</dbReference>
<dbReference type="GO" id="GO:0003677">
    <property type="term" value="F:DNA binding"/>
    <property type="evidence" value="ECO:0007669"/>
    <property type="project" value="UniProtKB-KW"/>
</dbReference>
<protein>
    <submittedName>
        <fullName evidence="5">Putative L-lactate dehydrogenase operon regulatory protein</fullName>
    </submittedName>
</protein>
<keyword evidence="2" id="KW-0238">DNA-binding</keyword>
<dbReference type="InterPro" id="IPR036388">
    <property type="entry name" value="WH-like_DNA-bd_sf"/>
</dbReference>
<reference evidence="5 6" key="1">
    <citation type="submission" date="2017-05" db="EMBL/GenBank/DDBJ databases">
        <title>Genome Sequence of Loktanella vestfoldensis Strain SMR4r Isolated from a Culture of the Diatom Skeletonema marinoi.</title>
        <authorList>
            <person name="Topel M."/>
            <person name="Pinder M.I.M."/>
            <person name="Johansson O.N."/>
            <person name="Kourtchenko O."/>
            <person name="Godhe A."/>
            <person name="Clarke A.K."/>
        </authorList>
    </citation>
    <scope>NUCLEOTIDE SEQUENCE [LARGE SCALE GENOMIC DNA]</scope>
    <source>
        <strain evidence="5 6">SMR4r</strain>
    </source>
</reference>
<dbReference type="CDD" id="cd07377">
    <property type="entry name" value="WHTH_GntR"/>
    <property type="match status" value="1"/>
</dbReference>
<evidence type="ECO:0000256" key="1">
    <source>
        <dbReference type="ARBA" id="ARBA00023015"/>
    </source>
</evidence>
<dbReference type="AlphaFoldDB" id="A0A1Y0E815"/>
<dbReference type="OrthoDB" id="7620579at2"/>
<evidence type="ECO:0000256" key="3">
    <source>
        <dbReference type="ARBA" id="ARBA00023163"/>
    </source>
</evidence>
<dbReference type="InterPro" id="IPR011711">
    <property type="entry name" value="GntR_C"/>
</dbReference>
<organism evidence="5 6">
    <name type="scientific">Yoonia vestfoldensis</name>
    <dbReference type="NCBI Taxonomy" id="245188"/>
    <lineage>
        <taxon>Bacteria</taxon>
        <taxon>Pseudomonadati</taxon>
        <taxon>Pseudomonadota</taxon>
        <taxon>Alphaproteobacteria</taxon>
        <taxon>Rhodobacterales</taxon>
        <taxon>Paracoccaceae</taxon>
        <taxon>Yoonia</taxon>
    </lineage>
</organism>
<dbReference type="PRINTS" id="PR00035">
    <property type="entry name" value="HTHGNTR"/>
</dbReference>
<dbReference type="KEGG" id="lvs:LOKVESSMR4R_00417"/>
<dbReference type="RefSeq" id="WP_087212411.1">
    <property type="nucleotide sequence ID" value="NZ_CP021431.1"/>
</dbReference>
<dbReference type="Gene3D" id="1.10.10.10">
    <property type="entry name" value="Winged helix-like DNA-binding domain superfamily/Winged helix DNA-binding domain"/>
    <property type="match status" value="1"/>
</dbReference>